<dbReference type="eggNOG" id="COG2253">
    <property type="taxonomic scope" value="Bacteria"/>
</dbReference>
<gene>
    <name evidence="1" type="ORF">CAB17_03595</name>
    <name evidence="2" type="ORF">Lsai_2406</name>
</gene>
<organism evidence="2 3">
    <name type="scientific">Legionella sainthelensi</name>
    <dbReference type="NCBI Taxonomy" id="28087"/>
    <lineage>
        <taxon>Bacteria</taxon>
        <taxon>Pseudomonadati</taxon>
        <taxon>Pseudomonadota</taxon>
        <taxon>Gammaproteobacteria</taxon>
        <taxon>Legionellales</taxon>
        <taxon>Legionellaceae</taxon>
        <taxon>Legionella</taxon>
    </lineage>
</organism>
<dbReference type="Pfam" id="PF08843">
    <property type="entry name" value="AbiEii"/>
    <property type="match status" value="1"/>
</dbReference>
<dbReference type="STRING" id="28087.Lsai_2406"/>
<proteinExistence type="predicted"/>
<evidence type="ECO:0000313" key="4">
    <source>
        <dbReference type="Proteomes" id="UP000234343"/>
    </source>
</evidence>
<dbReference type="EMBL" id="LNYV01000036">
    <property type="protein sequence ID" value="KTD54814.1"/>
    <property type="molecule type" value="Genomic_DNA"/>
</dbReference>
<reference evidence="2 3" key="1">
    <citation type="submission" date="2015-11" db="EMBL/GenBank/DDBJ databases">
        <title>Genomic analysis of 38 Legionella species identifies large and diverse effector repertoires.</title>
        <authorList>
            <person name="Burstein D."/>
            <person name="Amaro F."/>
            <person name="Zusman T."/>
            <person name="Lifshitz Z."/>
            <person name="Cohen O."/>
            <person name="Gilbert J.A."/>
            <person name="Pupko T."/>
            <person name="Shuman H.A."/>
            <person name="Segal G."/>
        </authorList>
    </citation>
    <scope>NUCLEOTIDE SEQUENCE [LARGE SCALE GENOMIC DNA]</scope>
    <source>
        <strain evidence="2 3">Mt.St.Helens-4</strain>
    </source>
</reference>
<dbReference type="Gene3D" id="3.10.450.620">
    <property type="entry name" value="JHP933, nucleotidyltransferase-like core domain"/>
    <property type="match status" value="1"/>
</dbReference>
<dbReference type="Proteomes" id="UP000054621">
    <property type="component" value="Unassembled WGS sequence"/>
</dbReference>
<sequence length="291" mass="33450">MIPFAQITQWRQVAPWTDDMQVEQDLILSRAIVEIFSNPFLASELAFRGGTALHKLFFHPAARYSEDIDLVRTTHGGIKEIIDALRKCLGSWLGEPKTRQTSQSFKLLYQFAPEMSPSSKQKIKVEINIQESFSILERLEMPYSVESDWFRGNAKINTFQFEELLATKLRALYERKKGRDAFDLWLAINTKDFDAEKTMAIFLDYMAKDNKSISKKLFTENLHNKLQDHAFMGDIGPLLSADLRKTHSQPITTEGQGRNYTLTENNQRMATEGWDLADAVEVITNTFLTKL</sequence>
<reference evidence="1 4" key="2">
    <citation type="submission" date="2017-12" db="EMBL/GenBank/DDBJ databases">
        <title>Legionella sainthelensi LA01-117, whole genome sequence of a clinical isolate from New Zealand.</title>
        <authorList>
            <person name="Cree S.L."/>
            <person name="Slow S."/>
            <person name="Kennedy M.A."/>
            <person name="Murdoch D.R."/>
            <person name="Biggs P.J."/>
            <person name="Anderson T."/>
        </authorList>
    </citation>
    <scope>NUCLEOTIDE SEQUENCE [LARGE SCALE GENOMIC DNA]</scope>
    <source>
        <strain evidence="1 4">LA01-117</strain>
    </source>
</reference>
<dbReference type="GO" id="GO:0016740">
    <property type="term" value="F:transferase activity"/>
    <property type="evidence" value="ECO:0007669"/>
    <property type="project" value="UniProtKB-KW"/>
</dbReference>
<keyword evidence="4" id="KW-1185">Reference proteome</keyword>
<dbReference type="OrthoDB" id="1550603at2"/>
<dbReference type="AlphaFoldDB" id="A0A0W0YE05"/>
<evidence type="ECO:0000313" key="2">
    <source>
        <dbReference type="EMBL" id="KTD54814.1"/>
    </source>
</evidence>
<dbReference type="KEGG" id="lsh:CAB17_03595"/>
<dbReference type="InterPro" id="IPR014942">
    <property type="entry name" value="AbiEii"/>
</dbReference>
<protein>
    <submittedName>
        <fullName evidence="1">Nucleotidyl transferase AbiEii/AbiGii toxin family protein</fullName>
    </submittedName>
</protein>
<keyword evidence="1" id="KW-0808">Transferase</keyword>
<accession>A0A0W0YE05</accession>
<dbReference type="EMBL" id="CP025491">
    <property type="protein sequence ID" value="AUH71248.1"/>
    <property type="molecule type" value="Genomic_DNA"/>
</dbReference>
<name>A0A0W0YE05_9GAMM</name>
<evidence type="ECO:0000313" key="3">
    <source>
        <dbReference type="Proteomes" id="UP000054621"/>
    </source>
</evidence>
<dbReference type="PATRIC" id="fig|28087.4.peg.2591"/>
<dbReference type="Proteomes" id="UP000234343">
    <property type="component" value="Chromosome"/>
</dbReference>
<evidence type="ECO:0000313" key="1">
    <source>
        <dbReference type="EMBL" id="AUH71248.1"/>
    </source>
</evidence>
<dbReference type="RefSeq" id="WP_011214356.1">
    <property type="nucleotide sequence ID" value="NZ_CAAAJE010000008.1"/>
</dbReference>